<accession>A0A3B1CU81</accession>
<proteinExistence type="predicted"/>
<protein>
    <submittedName>
        <fullName evidence="1">Uncharacterized protein</fullName>
    </submittedName>
</protein>
<reference evidence="1" key="1">
    <citation type="submission" date="2018-06" db="EMBL/GenBank/DDBJ databases">
        <authorList>
            <person name="Zhirakovskaya E."/>
        </authorList>
    </citation>
    <scope>NUCLEOTIDE SEQUENCE</scope>
</reference>
<sequence length="63" mass="7381">MAKLNQERLGQEDFYLDSLNNPDPVNDFRTSLSFEMPLYAPRIYSGIALARRELKAKKAEYER</sequence>
<evidence type="ECO:0000313" key="1">
    <source>
        <dbReference type="EMBL" id="VAX30061.1"/>
    </source>
</evidence>
<dbReference type="EMBL" id="UOGI01000068">
    <property type="protein sequence ID" value="VAX30061.1"/>
    <property type="molecule type" value="Genomic_DNA"/>
</dbReference>
<name>A0A3B1CU81_9ZZZZ</name>
<feature type="non-terminal residue" evidence="1">
    <location>
        <position position="63"/>
    </location>
</feature>
<gene>
    <name evidence="1" type="ORF">MNBD_NITROSPIRAE03-504</name>
</gene>
<organism evidence="1">
    <name type="scientific">hydrothermal vent metagenome</name>
    <dbReference type="NCBI Taxonomy" id="652676"/>
    <lineage>
        <taxon>unclassified sequences</taxon>
        <taxon>metagenomes</taxon>
        <taxon>ecological metagenomes</taxon>
    </lineage>
</organism>
<dbReference type="AlphaFoldDB" id="A0A3B1CU81"/>